<dbReference type="KEGG" id="nfn:NFRAN_2060"/>
<dbReference type="AlphaFoldDB" id="A0A484IFH5"/>
<name>A0A484IFH5_9ARCH</name>
<organism evidence="1 2">
    <name type="scientific">Candidatus Nitrosocosmicus franklandianus</name>
    <dbReference type="NCBI Taxonomy" id="1798806"/>
    <lineage>
        <taxon>Archaea</taxon>
        <taxon>Nitrososphaerota</taxon>
        <taxon>Nitrososphaeria</taxon>
        <taxon>Nitrososphaerales</taxon>
        <taxon>Nitrososphaeraceae</taxon>
        <taxon>Candidatus Nitrosocosmicus</taxon>
    </lineage>
</organism>
<keyword evidence="2" id="KW-1185">Reference proteome</keyword>
<dbReference type="EMBL" id="LR216287">
    <property type="protein sequence ID" value="VFJ14382.1"/>
    <property type="molecule type" value="Genomic_DNA"/>
</dbReference>
<sequence>MSLYSNVGIWHTVINQMPFFLHRMEAYMPIKLFTVRTILINIHIHALTKC</sequence>
<accession>A0A484IFH5</accession>
<proteinExistence type="predicted"/>
<dbReference type="Proteomes" id="UP000294299">
    <property type="component" value="Chromosome NFRAN"/>
</dbReference>
<reference evidence="1 2" key="1">
    <citation type="submission" date="2019-02" db="EMBL/GenBank/DDBJ databases">
        <authorList>
            <person name="Lehtovirta-Morley E L."/>
        </authorList>
    </citation>
    <scope>NUCLEOTIDE SEQUENCE [LARGE SCALE GENOMIC DNA]</scope>
    <source>
        <strain evidence="1">NFRAN1</strain>
    </source>
</reference>
<evidence type="ECO:0000313" key="2">
    <source>
        <dbReference type="Proteomes" id="UP000294299"/>
    </source>
</evidence>
<protein>
    <submittedName>
        <fullName evidence="1">Uncharacterized protein</fullName>
    </submittedName>
</protein>
<evidence type="ECO:0000313" key="1">
    <source>
        <dbReference type="EMBL" id="VFJ14382.1"/>
    </source>
</evidence>
<gene>
    <name evidence="1" type="ORF">NFRAN_2060</name>
</gene>